<dbReference type="PROSITE" id="PS51198">
    <property type="entry name" value="UVRD_HELICASE_ATP_BIND"/>
    <property type="match status" value="1"/>
</dbReference>
<feature type="binding site" evidence="5">
    <location>
        <begin position="26"/>
        <end position="33"/>
    </location>
    <ligand>
        <name>ATP</name>
        <dbReference type="ChEBI" id="CHEBI:30616"/>
    </ligand>
</feature>
<evidence type="ECO:0000256" key="3">
    <source>
        <dbReference type="ARBA" id="ARBA00022806"/>
    </source>
</evidence>
<reference evidence="8" key="1">
    <citation type="submission" date="2017-03" db="EMBL/GenBank/DDBJ databases">
        <title>Novel pathways for hydrocarbon cycling and metabolic interdependencies in hydrothermal sediment communities.</title>
        <authorList>
            <person name="Dombrowski N."/>
            <person name="Seitz K."/>
            <person name="Teske A."/>
            <person name="Baker B."/>
        </authorList>
    </citation>
    <scope>NUCLEOTIDE SEQUENCE [LARGE SCALE GENOMIC DNA]</scope>
</reference>
<evidence type="ECO:0000256" key="2">
    <source>
        <dbReference type="ARBA" id="ARBA00022801"/>
    </source>
</evidence>
<dbReference type="PANTHER" id="PTHR11070">
    <property type="entry name" value="UVRD / RECB / PCRA DNA HELICASE FAMILY MEMBER"/>
    <property type="match status" value="1"/>
</dbReference>
<evidence type="ECO:0000256" key="4">
    <source>
        <dbReference type="ARBA" id="ARBA00022840"/>
    </source>
</evidence>
<dbReference type="GO" id="GO:0043138">
    <property type="term" value="F:3'-5' DNA helicase activity"/>
    <property type="evidence" value="ECO:0007669"/>
    <property type="project" value="TreeGrafter"/>
</dbReference>
<evidence type="ECO:0000259" key="6">
    <source>
        <dbReference type="PROSITE" id="PS51198"/>
    </source>
</evidence>
<proteinExistence type="predicted"/>
<gene>
    <name evidence="7" type="ORF">B6D57_02910</name>
</gene>
<sequence length="232" mass="26323">MSDRPIDHSEREFAKNQTDVNISLEAGAGTGKTTVLIDRYLELIKSGIPIEEIAAITFTVKAAREMSWRIREKLEQLRDESTRGIEREYIENALINFNKATIKTIHSFALSMLKERPFEASVDPELVIGELENDEIDTLFRRWLASLSEDEVAVLSKAIKTGLSVDNLKNTLKILLDSLDLLPAIEEEEQPPQVIPLIKEKIEETDEIVNNQLKGSTDDKLYKNFLNLKEAV</sequence>
<dbReference type="GO" id="GO:0005829">
    <property type="term" value="C:cytosol"/>
    <property type="evidence" value="ECO:0007669"/>
    <property type="project" value="TreeGrafter"/>
</dbReference>
<keyword evidence="1 5" id="KW-0547">Nucleotide-binding</keyword>
<dbReference type="InterPro" id="IPR027417">
    <property type="entry name" value="P-loop_NTPase"/>
</dbReference>
<dbReference type="SUPFAM" id="SSF52540">
    <property type="entry name" value="P-loop containing nucleoside triphosphate hydrolases"/>
    <property type="match status" value="1"/>
</dbReference>
<organism evidence="7 8">
    <name type="scientific">Candidatus Coatesbacteria bacterium 4484_99</name>
    <dbReference type="NCBI Taxonomy" id="1970774"/>
    <lineage>
        <taxon>Bacteria</taxon>
        <taxon>Candidatus Coatesiibacteriota</taxon>
    </lineage>
</organism>
<keyword evidence="2 5" id="KW-0378">Hydrolase</keyword>
<feature type="non-terminal residue" evidence="7">
    <location>
        <position position="232"/>
    </location>
</feature>
<keyword evidence="3 5" id="KW-0347">Helicase</keyword>
<keyword evidence="4 5" id="KW-0067">ATP-binding</keyword>
<evidence type="ECO:0000313" key="8">
    <source>
        <dbReference type="Proteomes" id="UP000192611"/>
    </source>
</evidence>
<dbReference type="InterPro" id="IPR000212">
    <property type="entry name" value="DNA_helicase_UvrD/REP"/>
</dbReference>
<dbReference type="Gene3D" id="3.40.50.300">
    <property type="entry name" value="P-loop containing nucleotide triphosphate hydrolases"/>
    <property type="match status" value="1"/>
</dbReference>
<feature type="domain" description="UvrD-like helicase ATP-binding" evidence="6">
    <location>
        <begin position="5"/>
        <end position="232"/>
    </location>
</feature>
<comment type="caution">
    <text evidence="7">The sequence shown here is derived from an EMBL/GenBank/DDBJ whole genome shotgun (WGS) entry which is preliminary data.</text>
</comment>
<dbReference type="GO" id="GO:0005524">
    <property type="term" value="F:ATP binding"/>
    <property type="evidence" value="ECO:0007669"/>
    <property type="project" value="UniProtKB-UniRule"/>
</dbReference>
<accession>A0A1W9S178</accession>
<dbReference type="GO" id="GO:0016787">
    <property type="term" value="F:hydrolase activity"/>
    <property type="evidence" value="ECO:0007669"/>
    <property type="project" value="UniProtKB-UniRule"/>
</dbReference>
<protein>
    <recommendedName>
        <fullName evidence="6">UvrD-like helicase ATP-binding domain-containing protein</fullName>
    </recommendedName>
</protein>
<dbReference type="EMBL" id="NATQ01000048">
    <property type="protein sequence ID" value="OQX90486.1"/>
    <property type="molecule type" value="Genomic_DNA"/>
</dbReference>
<evidence type="ECO:0000256" key="1">
    <source>
        <dbReference type="ARBA" id="ARBA00022741"/>
    </source>
</evidence>
<dbReference type="PANTHER" id="PTHR11070:SF2">
    <property type="entry name" value="ATP-DEPENDENT DNA HELICASE SRS2"/>
    <property type="match status" value="1"/>
</dbReference>
<dbReference type="Pfam" id="PF00580">
    <property type="entry name" value="UvrD-helicase"/>
    <property type="match status" value="1"/>
</dbReference>
<evidence type="ECO:0000313" key="7">
    <source>
        <dbReference type="EMBL" id="OQX90486.1"/>
    </source>
</evidence>
<dbReference type="GO" id="GO:0003677">
    <property type="term" value="F:DNA binding"/>
    <property type="evidence" value="ECO:0007669"/>
    <property type="project" value="InterPro"/>
</dbReference>
<dbReference type="GO" id="GO:0000725">
    <property type="term" value="P:recombinational repair"/>
    <property type="evidence" value="ECO:0007669"/>
    <property type="project" value="TreeGrafter"/>
</dbReference>
<dbReference type="AlphaFoldDB" id="A0A1W9S178"/>
<dbReference type="InterPro" id="IPR014016">
    <property type="entry name" value="UvrD-like_ATP-bd"/>
</dbReference>
<name>A0A1W9S178_9BACT</name>
<evidence type="ECO:0000256" key="5">
    <source>
        <dbReference type="PROSITE-ProRule" id="PRU00560"/>
    </source>
</evidence>
<dbReference type="Proteomes" id="UP000192611">
    <property type="component" value="Unassembled WGS sequence"/>
</dbReference>